<comment type="subcellular location">
    <subcellularLocation>
        <location evidence="1">Cell outer membrane</location>
    </subcellularLocation>
</comment>
<dbReference type="RefSeq" id="WP_377577770.1">
    <property type="nucleotide sequence ID" value="NZ_JBHTKA010000001.1"/>
</dbReference>
<sequence>MISFIERKSTFFNRFAFAAFVLVANTASAQEHLNLYINQALQANQGIKQQNFQLEKSLFALKEAKGMFLPSVTFSTTYTKADGGRTIDFPTGDLLNQTYSTLNQLTGTNSFPQLENQSILLNPDNFYDAKFRTSMPLFNAELIYNKRIKQQQVELQRAEIALYKRELIKDVKTAYYQYAKAVNAVTIYQSSLQLVEEGKRINTILLKNEKANRTAVIRSENEVFRINAALTAALENRKSARAYFNFLVNRPLTDSIVLDEINVLPQMDSETNDEVGKREELLKLGIAKEIDENITGLSKAYIVPNVNTFLDLGSQAFDWKYNDKTRYYLFGVSLSWNIFSAGVNTYKIKQARAEQHSLVEQTDYIEDQLKTELYVRKNDFQSALAQYNAAQSQLKTAETYYNDELKLYKEGLAIYIELLDAQNQLINARLDSNIALYNTCISYAAIERASASFNIQ</sequence>
<dbReference type="InterPro" id="IPR051906">
    <property type="entry name" value="TolC-like"/>
</dbReference>
<keyword evidence="8" id="KW-0732">Signal</keyword>
<comment type="similarity">
    <text evidence="2">Belongs to the outer membrane factor (OMF) (TC 1.B.17) family.</text>
</comment>
<evidence type="ECO:0000256" key="6">
    <source>
        <dbReference type="ARBA" id="ARBA00023136"/>
    </source>
</evidence>
<dbReference type="PANTHER" id="PTHR30026">
    <property type="entry name" value="OUTER MEMBRANE PROTEIN TOLC"/>
    <property type="match status" value="1"/>
</dbReference>
<accession>A0ABW3K0N0</accession>
<evidence type="ECO:0000256" key="4">
    <source>
        <dbReference type="ARBA" id="ARBA00022452"/>
    </source>
</evidence>
<evidence type="ECO:0000256" key="1">
    <source>
        <dbReference type="ARBA" id="ARBA00004442"/>
    </source>
</evidence>
<dbReference type="Proteomes" id="UP001597112">
    <property type="component" value="Unassembled WGS sequence"/>
</dbReference>
<reference evidence="10" key="1">
    <citation type="journal article" date="2019" name="Int. J. Syst. Evol. Microbiol.">
        <title>The Global Catalogue of Microorganisms (GCM) 10K type strain sequencing project: providing services to taxonomists for standard genome sequencing and annotation.</title>
        <authorList>
            <consortium name="The Broad Institute Genomics Platform"/>
            <consortium name="The Broad Institute Genome Sequencing Center for Infectious Disease"/>
            <person name="Wu L."/>
            <person name="Ma J."/>
        </authorList>
    </citation>
    <scope>NUCLEOTIDE SEQUENCE [LARGE SCALE GENOMIC DNA]</scope>
    <source>
        <strain evidence="10">CCUG 58938</strain>
    </source>
</reference>
<name>A0ABW3K0N0_9BACT</name>
<feature type="chain" id="PRO_5047265839" evidence="8">
    <location>
        <begin position="30"/>
        <end position="456"/>
    </location>
</feature>
<dbReference type="EMBL" id="JBHTKA010000001">
    <property type="protein sequence ID" value="MFD0999398.1"/>
    <property type="molecule type" value="Genomic_DNA"/>
</dbReference>
<keyword evidence="5" id="KW-0812">Transmembrane</keyword>
<evidence type="ECO:0000256" key="5">
    <source>
        <dbReference type="ARBA" id="ARBA00022692"/>
    </source>
</evidence>
<gene>
    <name evidence="9" type="ORF">ACFQ21_08775</name>
</gene>
<keyword evidence="4" id="KW-1134">Transmembrane beta strand</keyword>
<protein>
    <submittedName>
        <fullName evidence="9">TolC family protein</fullName>
    </submittedName>
</protein>
<feature type="signal peptide" evidence="8">
    <location>
        <begin position="1"/>
        <end position="29"/>
    </location>
</feature>
<dbReference type="InterPro" id="IPR003423">
    <property type="entry name" value="OMP_efflux"/>
</dbReference>
<dbReference type="Pfam" id="PF02321">
    <property type="entry name" value="OEP"/>
    <property type="match status" value="1"/>
</dbReference>
<keyword evidence="7" id="KW-0998">Cell outer membrane</keyword>
<evidence type="ECO:0000256" key="3">
    <source>
        <dbReference type="ARBA" id="ARBA00022448"/>
    </source>
</evidence>
<organism evidence="9 10">
    <name type="scientific">Ohtaekwangia kribbensis</name>
    <dbReference type="NCBI Taxonomy" id="688913"/>
    <lineage>
        <taxon>Bacteria</taxon>
        <taxon>Pseudomonadati</taxon>
        <taxon>Bacteroidota</taxon>
        <taxon>Cytophagia</taxon>
        <taxon>Cytophagales</taxon>
        <taxon>Fulvivirgaceae</taxon>
        <taxon>Ohtaekwangia</taxon>
    </lineage>
</organism>
<comment type="caution">
    <text evidence="9">The sequence shown here is derived from an EMBL/GenBank/DDBJ whole genome shotgun (WGS) entry which is preliminary data.</text>
</comment>
<keyword evidence="6" id="KW-0472">Membrane</keyword>
<evidence type="ECO:0000313" key="9">
    <source>
        <dbReference type="EMBL" id="MFD0999398.1"/>
    </source>
</evidence>
<evidence type="ECO:0000256" key="7">
    <source>
        <dbReference type="ARBA" id="ARBA00023237"/>
    </source>
</evidence>
<proteinExistence type="inferred from homology"/>
<evidence type="ECO:0000256" key="2">
    <source>
        <dbReference type="ARBA" id="ARBA00007613"/>
    </source>
</evidence>
<evidence type="ECO:0000256" key="8">
    <source>
        <dbReference type="SAM" id="SignalP"/>
    </source>
</evidence>
<keyword evidence="3" id="KW-0813">Transport</keyword>
<evidence type="ECO:0000313" key="10">
    <source>
        <dbReference type="Proteomes" id="UP001597112"/>
    </source>
</evidence>
<dbReference type="PANTHER" id="PTHR30026:SF20">
    <property type="entry name" value="OUTER MEMBRANE PROTEIN TOLC"/>
    <property type="match status" value="1"/>
</dbReference>
<dbReference type="Gene3D" id="1.20.1600.10">
    <property type="entry name" value="Outer membrane efflux proteins (OEP)"/>
    <property type="match status" value="1"/>
</dbReference>
<dbReference type="SUPFAM" id="SSF56954">
    <property type="entry name" value="Outer membrane efflux proteins (OEP)"/>
    <property type="match status" value="1"/>
</dbReference>
<keyword evidence="10" id="KW-1185">Reference proteome</keyword>